<proteinExistence type="predicted"/>
<dbReference type="STRING" id="1423802.FC56_GL000636"/>
<organism evidence="2 3">
    <name type="scientific">Lentilactobacillus senioris DSM 24302 = JCM 17472</name>
    <dbReference type="NCBI Taxonomy" id="1423802"/>
    <lineage>
        <taxon>Bacteria</taxon>
        <taxon>Bacillati</taxon>
        <taxon>Bacillota</taxon>
        <taxon>Bacilli</taxon>
        <taxon>Lactobacillales</taxon>
        <taxon>Lactobacillaceae</taxon>
        <taxon>Lentilactobacillus</taxon>
    </lineage>
</organism>
<comment type="caution">
    <text evidence="2">The sequence shown here is derived from an EMBL/GenBank/DDBJ whole genome shotgun (WGS) entry which is preliminary data.</text>
</comment>
<reference evidence="2 3" key="1">
    <citation type="journal article" date="2015" name="Genome Announc.">
        <title>Expanding the biotechnology potential of lactobacilli through comparative genomics of 213 strains and associated genera.</title>
        <authorList>
            <person name="Sun Z."/>
            <person name="Harris H.M."/>
            <person name="McCann A."/>
            <person name="Guo C."/>
            <person name="Argimon S."/>
            <person name="Zhang W."/>
            <person name="Yang X."/>
            <person name="Jeffery I.B."/>
            <person name="Cooney J.C."/>
            <person name="Kagawa T.F."/>
            <person name="Liu W."/>
            <person name="Song Y."/>
            <person name="Salvetti E."/>
            <person name="Wrobel A."/>
            <person name="Rasinkangas P."/>
            <person name="Parkhill J."/>
            <person name="Rea M.C."/>
            <person name="O'Sullivan O."/>
            <person name="Ritari J."/>
            <person name="Douillard F.P."/>
            <person name="Paul Ross R."/>
            <person name="Yang R."/>
            <person name="Briner A.E."/>
            <person name="Felis G.E."/>
            <person name="de Vos W.M."/>
            <person name="Barrangou R."/>
            <person name="Klaenhammer T.R."/>
            <person name="Caufield P.W."/>
            <person name="Cui Y."/>
            <person name="Zhang H."/>
            <person name="O'Toole P.W."/>
        </authorList>
    </citation>
    <scope>NUCLEOTIDE SEQUENCE [LARGE SCALE GENOMIC DNA]</scope>
    <source>
        <strain evidence="2 3">DSM 24302</strain>
    </source>
</reference>
<dbReference type="InterPro" id="IPR021402">
    <property type="entry name" value="DUF3042"/>
</dbReference>
<dbReference type="EMBL" id="AYZR01000008">
    <property type="protein sequence ID" value="KRM93915.1"/>
    <property type="molecule type" value="Genomic_DNA"/>
</dbReference>
<feature type="transmembrane region" description="Helical" evidence="1">
    <location>
        <begin position="7"/>
        <end position="26"/>
    </location>
</feature>
<evidence type="ECO:0000256" key="1">
    <source>
        <dbReference type="SAM" id="Phobius"/>
    </source>
</evidence>
<sequence>MSKFAKGIVVGVVGTVAAVAGALLSFQKTVVEPIEVQEQKFDDNRKKAMRKSRSAHHG</sequence>
<keyword evidence="1" id="KW-0472">Membrane</keyword>
<protein>
    <recommendedName>
        <fullName evidence="4">DUF3042 domain-containing protein</fullName>
    </recommendedName>
</protein>
<dbReference type="AlphaFoldDB" id="A0A0R2D086"/>
<evidence type="ECO:0000313" key="2">
    <source>
        <dbReference type="EMBL" id="KRM93915.1"/>
    </source>
</evidence>
<dbReference type="RefSeq" id="WP_082620585.1">
    <property type="nucleotide sequence ID" value="NZ_AYZR01000008.1"/>
</dbReference>
<keyword evidence="1" id="KW-1133">Transmembrane helix</keyword>
<evidence type="ECO:0008006" key="4">
    <source>
        <dbReference type="Google" id="ProtNLM"/>
    </source>
</evidence>
<accession>A0A0R2D086</accession>
<keyword evidence="3" id="KW-1185">Reference proteome</keyword>
<dbReference type="Pfam" id="PF11240">
    <property type="entry name" value="DUF3042"/>
    <property type="match status" value="1"/>
</dbReference>
<keyword evidence="1" id="KW-0812">Transmembrane</keyword>
<evidence type="ECO:0000313" key="3">
    <source>
        <dbReference type="Proteomes" id="UP000051256"/>
    </source>
</evidence>
<dbReference type="PATRIC" id="fig|1423802.4.peg.645"/>
<gene>
    <name evidence="2" type="ORF">FC56_GL000636</name>
</gene>
<dbReference type="Proteomes" id="UP000051256">
    <property type="component" value="Unassembled WGS sequence"/>
</dbReference>
<name>A0A0R2D086_9LACO</name>